<comment type="subcellular location">
    <subcellularLocation>
        <location evidence="1">Cell membrane</location>
        <topology evidence="1">Multi-pass membrane protein</topology>
    </subcellularLocation>
</comment>
<reference evidence="7 8" key="1">
    <citation type="submission" date="2020-07" db="EMBL/GenBank/DDBJ databases">
        <title>Vallitalea guaymasensis genome.</title>
        <authorList>
            <person name="Postec A."/>
        </authorList>
    </citation>
    <scope>NUCLEOTIDE SEQUENCE [LARGE SCALE GENOMIC DNA]</scope>
    <source>
        <strain evidence="7 8">Ra1766G1</strain>
    </source>
</reference>
<evidence type="ECO:0000256" key="2">
    <source>
        <dbReference type="ARBA" id="ARBA00022475"/>
    </source>
</evidence>
<dbReference type="Pfam" id="PF02653">
    <property type="entry name" value="BPD_transp_2"/>
    <property type="match status" value="1"/>
</dbReference>
<dbReference type="PANTHER" id="PTHR32196:SF15">
    <property type="entry name" value="SUGAR ABC TRANSPORTER PERMEASE PROTEIN"/>
    <property type="match status" value="1"/>
</dbReference>
<evidence type="ECO:0000256" key="4">
    <source>
        <dbReference type="ARBA" id="ARBA00022989"/>
    </source>
</evidence>
<evidence type="ECO:0000256" key="5">
    <source>
        <dbReference type="ARBA" id="ARBA00023136"/>
    </source>
</evidence>
<feature type="transmembrane region" description="Helical" evidence="6">
    <location>
        <begin position="55"/>
        <end position="76"/>
    </location>
</feature>
<keyword evidence="3 6" id="KW-0812">Transmembrane</keyword>
<feature type="transmembrane region" description="Helical" evidence="6">
    <location>
        <begin position="396"/>
        <end position="415"/>
    </location>
</feature>
<dbReference type="Proteomes" id="UP000677305">
    <property type="component" value="Chromosome"/>
</dbReference>
<evidence type="ECO:0000256" key="3">
    <source>
        <dbReference type="ARBA" id="ARBA00022692"/>
    </source>
</evidence>
<evidence type="ECO:0000256" key="6">
    <source>
        <dbReference type="SAM" id="Phobius"/>
    </source>
</evidence>
<feature type="transmembrane region" description="Helical" evidence="6">
    <location>
        <begin position="312"/>
        <end position="331"/>
    </location>
</feature>
<keyword evidence="8" id="KW-1185">Reference proteome</keyword>
<dbReference type="InterPro" id="IPR001851">
    <property type="entry name" value="ABC_transp_permease"/>
</dbReference>
<proteinExistence type="predicted"/>
<feature type="transmembrane region" description="Helical" evidence="6">
    <location>
        <begin position="337"/>
        <end position="359"/>
    </location>
</feature>
<feature type="transmembrane region" description="Helical" evidence="6">
    <location>
        <begin position="366"/>
        <end position="384"/>
    </location>
</feature>
<name>A0A8J8MDC7_9FIRM</name>
<feature type="transmembrane region" description="Helical" evidence="6">
    <location>
        <begin position="15"/>
        <end position="34"/>
    </location>
</feature>
<keyword evidence="5 6" id="KW-0472">Membrane</keyword>
<feature type="transmembrane region" description="Helical" evidence="6">
    <location>
        <begin position="263"/>
        <end position="280"/>
    </location>
</feature>
<feature type="transmembrane region" description="Helical" evidence="6">
    <location>
        <begin position="234"/>
        <end position="251"/>
    </location>
</feature>
<gene>
    <name evidence="7" type="ORF">HYG85_18890</name>
</gene>
<dbReference type="KEGG" id="vgu:HYG85_18890"/>
<sequence length="423" mass="46311">MLARFFNKASIKQLVLSNIVSIIFIALSLIGMMLSELNSVYIFNELINRISRNSFLVLSLLIPILAGLGLNFGLVIGAMAGQLSIIAVTYWQVEGIIGFLLCIVLALPISILLGYLTGRLFNATKGQEMIAGLIVSFFANGLYQFLLLVMVGTAIPMSNNVMIKPDGIGLRNTIALNGVNGNGGIKYALDGIFRLNLFYFIIILAVLLIIYSLYNLERIKKDRIVKKSKETYTVYVVASIVLIVISVLILLGDNMYKNLKIPLITWIVIAVLCLFNKLIMRTKIGQNFRTVGHSQHIAKVAGINVNRTRIQAVIISTVLASWGQIIFLQNIGTMNTYGSHMQVAMFSIAAILIGGASVTNAKISHAITGVVLFHMIFIVSPTAGKALFGDAQIGEFFRAFVVYGVIGVSLGLHAWKKYKLGKM</sequence>
<dbReference type="GO" id="GO:0005886">
    <property type="term" value="C:plasma membrane"/>
    <property type="evidence" value="ECO:0007669"/>
    <property type="project" value="UniProtKB-SubCell"/>
</dbReference>
<evidence type="ECO:0000313" key="8">
    <source>
        <dbReference type="Proteomes" id="UP000677305"/>
    </source>
</evidence>
<feature type="transmembrane region" description="Helical" evidence="6">
    <location>
        <begin position="96"/>
        <end position="118"/>
    </location>
</feature>
<accession>A0A8J8MDC7</accession>
<organism evidence="7 8">
    <name type="scientific">Vallitalea guaymasensis</name>
    <dbReference type="NCBI Taxonomy" id="1185412"/>
    <lineage>
        <taxon>Bacteria</taxon>
        <taxon>Bacillati</taxon>
        <taxon>Bacillota</taxon>
        <taxon>Clostridia</taxon>
        <taxon>Lachnospirales</taxon>
        <taxon>Vallitaleaceae</taxon>
        <taxon>Vallitalea</taxon>
    </lineage>
</organism>
<feature type="transmembrane region" description="Helical" evidence="6">
    <location>
        <begin position="197"/>
        <end position="214"/>
    </location>
</feature>
<evidence type="ECO:0000313" key="7">
    <source>
        <dbReference type="EMBL" id="QUH30872.1"/>
    </source>
</evidence>
<feature type="transmembrane region" description="Helical" evidence="6">
    <location>
        <begin position="130"/>
        <end position="155"/>
    </location>
</feature>
<keyword evidence="2" id="KW-1003">Cell membrane</keyword>
<dbReference type="GO" id="GO:0022857">
    <property type="term" value="F:transmembrane transporter activity"/>
    <property type="evidence" value="ECO:0007669"/>
    <property type="project" value="InterPro"/>
</dbReference>
<dbReference type="PANTHER" id="PTHR32196">
    <property type="entry name" value="ABC TRANSPORTER PERMEASE PROTEIN YPHD-RELATED-RELATED"/>
    <property type="match status" value="1"/>
</dbReference>
<dbReference type="RefSeq" id="WP_212690984.1">
    <property type="nucleotide sequence ID" value="NZ_CP058561.1"/>
</dbReference>
<keyword evidence="4 6" id="KW-1133">Transmembrane helix</keyword>
<evidence type="ECO:0000256" key="1">
    <source>
        <dbReference type="ARBA" id="ARBA00004651"/>
    </source>
</evidence>
<dbReference type="AlphaFoldDB" id="A0A8J8MDC7"/>
<dbReference type="EMBL" id="CP058561">
    <property type="protein sequence ID" value="QUH30872.1"/>
    <property type="molecule type" value="Genomic_DNA"/>
</dbReference>
<protein>
    <submittedName>
        <fullName evidence="7">ABC transporter permease</fullName>
    </submittedName>
</protein>